<keyword evidence="9" id="KW-1185">Reference proteome</keyword>
<dbReference type="PANTHER" id="PTHR36115">
    <property type="entry name" value="PROLINE-RICH ANTIGEN HOMOLOG-RELATED"/>
    <property type="match status" value="1"/>
</dbReference>
<feature type="transmembrane region" description="Helical" evidence="6">
    <location>
        <begin position="78"/>
        <end position="96"/>
    </location>
</feature>
<dbReference type="PANTHER" id="PTHR36115:SF10">
    <property type="entry name" value="RDD DOMAIN-CONTAINING PROTEIN"/>
    <property type="match status" value="1"/>
</dbReference>
<keyword evidence="2" id="KW-1003">Cell membrane</keyword>
<dbReference type="Pfam" id="PF06271">
    <property type="entry name" value="RDD"/>
    <property type="match status" value="1"/>
</dbReference>
<reference evidence="8 9" key="1">
    <citation type="submission" date="2019-06" db="EMBL/GenBank/DDBJ databases">
        <title>Draft genome of Aliikangiella marina GYP-15.</title>
        <authorList>
            <person name="Wang G."/>
        </authorList>
    </citation>
    <scope>NUCLEOTIDE SEQUENCE [LARGE SCALE GENOMIC DNA]</scope>
    <source>
        <strain evidence="8 9">GYP-15</strain>
    </source>
</reference>
<dbReference type="AlphaFoldDB" id="A0A545TH44"/>
<dbReference type="Proteomes" id="UP000317839">
    <property type="component" value="Unassembled WGS sequence"/>
</dbReference>
<evidence type="ECO:0000256" key="2">
    <source>
        <dbReference type="ARBA" id="ARBA00022475"/>
    </source>
</evidence>
<evidence type="ECO:0000259" key="7">
    <source>
        <dbReference type="Pfam" id="PF06271"/>
    </source>
</evidence>
<gene>
    <name evidence="8" type="ORF">FLL45_00875</name>
</gene>
<dbReference type="InterPro" id="IPR010432">
    <property type="entry name" value="RDD"/>
</dbReference>
<keyword evidence="5 6" id="KW-0472">Membrane</keyword>
<feature type="transmembrane region" description="Helical" evidence="6">
    <location>
        <begin position="32"/>
        <end position="58"/>
    </location>
</feature>
<evidence type="ECO:0000256" key="1">
    <source>
        <dbReference type="ARBA" id="ARBA00004651"/>
    </source>
</evidence>
<keyword evidence="4 6" id="KW-1133">Transmembrane helix</keyword>
<evidence type="ECO:0000313" key="9">
    <source>
        <dbReference type="Proteomes" id="UP000317839"/>
    </source>
</evidence>
<dbReference type="OrthoDB" id="9793824at2"/>
<protein>
    <submittedName>
        <fullName evidence="8">RDD family protein</fullName>
    </submittedName>
</protein>
<organism evidence="8 9">
    <name type="scientific">Aliikangiella marina</name>
    <dbReference type="NCBI Taxonomy" id="1712262"/>
    <lineage>
        <taxon>Bacteria</taxon>
        <taxon>Pseudomonadati</taxon>
        <taxon>Pseudomonadota</taxon>
        <taxon>Gammaproteobacteria</taxon>
        <taxon>Oceanospirillales</taxon>
        <taxon>Pleioneaceae</taxon>
        <taxon>Aliikangiella</taxon>
    </lineage>
</organism>
<dbReference type="InterPro" id="IPR051791">
    <property type="entry name" value="Pra-immunoreactive"/>
</dbReference>
<evidence type="ECO:0000256" key="5">
    <source>
        <dbReference type="ARBA" id="ARBA00023136"/>
    </source>
</evidence>
<feature type="domain" description="RDD" evidence="7">
    <location>
        <begin position="23"/>
        <end position="153"/>
    </location>
</feature>
<sequence>MEEPIVSQTLDQKQSSPKLTVKLAPFWKKFGAWVYDLLGALAVFILAMVVGYVIIFIMTIPWIENGQALSKALYMNPLWSIYLFASVQYYYVWCWVKGGQTMGMKTWRLKLCKPDGSHLTWKEAYIRSFASLGGLSQIWGIVDKENRGIHDFIFDTRVVELPKDYTKENKPII</sequence>
<evidence type="ECO:0000256" key="3">
    <source>
        <dbReference type="ARBA" id="ARBA00022692"/>
    </source>
</evidence>
<proteinExistence type="predicted"/>
<dbReference type="EMBL" id="VIKR01000001">
    <property type="protein sequence ID" value="TQV76549.1"/>
    <property type="molecule type" value="Genomic_DNA"/>
</dbReference>
<evidence type="ECO:0000256" key="6">
    <source>
        <dbReference type="SAM" id="Phobius"/>
    </source>
</evidence>
<name>A0A545TH44_9GAMM</name>
<evidence type="ECO:0000313" key="8">
    <source>
        <dbReference type="EMBL" id="TQV76549.1"/>
    </source>
</evidence>
<comment type="subcellular location">
    <subcellularLocation>
        <location evidence="1">Cell membrane</location>
        <topology evidence="1">Multi-pass membrane protein</topology>
    </subcellularLocation>
</comment>
<accession>A0A545TH44</accession>
<dbReference type="GO" id="GO:0005886">
    <property type="term" value="C:plasma membrane"/>
    <property type="evidence" value="ECO:0007669"/>
    <property type="project" value="UniProtKB-SubCell"/>
</dbReference>
<evidence type="ECO:0000256" key="4">
    <source>
        <dbReference type="ARBA" id="ARBA00022989"/>
    </source>
</evidence>
<comment type="caution">
    <text evidence="8">The sequence shown here is derived from an EMBL/GenBank/DDBJ whole genome shotgun (WGS) entry which is preliminary data.</text>
</comment>
<keyword evidence="3 6" id="KW-0812">Transmembrane</keyword>